<dbReference type="STRING" id="168276.SAMN05444580_104206"/>
<evidence type="ECO:0000313" key="2">
    <source>
        <dbReference type="EMBL" id="SDD41240.1"/>
    </source>
</evidence>
<sequence>MLSRDFAASVGELKALLGRELQVHGSGALIRWLLADDLVDEMNLLTFPVVVGDGTRLFPCTGPDMALELVETRTTPSGVTIQVCRPAGRPQYGTATADMGT</sequence>
<dbReference type="EMBL" id="FNAB01000004">
    <property type="protein sequence ID" value="SDD41240.1"/>
    <property type="molecule type" value="Genomic_DNA"/>
</dbReference>
<dbReference type="Pfam" id="PF01872">
    <property type="entry name" value="RibD_C"/>
    <property type="match status" value="1"/>
</dbReference>
<dbReference type="AlphaFoldDB" id="A0A1G6UII3"/>
<dbReference type="InterPro" id="IPR002734">
    <property type="entry name" value="RibDG_C"/>
</dbReference>
<evidence type="ECO:0000313" key="3">
    <source>
        <dbReference type="Proteomes" id="UP000199417"/>
    </source>
</evidence>
<proteinExistence type="predicted"/>
<gene>
    <name evidence="2" type="ORF">SAMN05444580_104206</name>
</gene>
<dbReference type="Proteomes" id="UP000199417">
    <property type="component" value="Unassembled WGS sequence"/>
</dbReference>
<dbReference type="RefSeq" id="WP_245709271.1">
    <property type="nucleotide sequence ID" value="NZ_FNAB01000004.1"/>
</dbReference>
<organism evidence="2 3">
    <name type="scientific">Rhodococcus tukisamuensis</name>
    <dbReference type="NCBI Taxonomy" id="168276"/>
    <lineage>
        <taxon>Bacteria</taxon>
        <taxon>Bacillati</taxon>
        <taxon>Actinomycetota</taxon>
        <taxon>Actinomycetes</taxon>
        <taxon>Mycobacteriales</taxon>
        <taxon>Nocardiaceae</taxon>
        <taxon>Rhodococcus</taxon>
    </lineage>
</organism>
<dbReference type="GO" id="GO:0008703">
    <property type="term" value="F:5-amino-6-(5-phosphoribosylamino)uracil reductase activity"/>
    <property type="evidence" value="ECO:0007669"/>
    <property type="project" value="InterPro"/>
</dbReference>
<accession>A0A1G6UII3</accession>
<dbReference type="InterPro" id="IPR024072">
    <property type="entry name" value="DHFR-like_dom_sf"/>
</dbReference>
<evidence type="ECO:0000259" key="1">
    <source>
        <dbReference type="Pfam" id="PF01872"/>
    </source>
</evidence>
<dbReference type="Gene3D" id="3.40.430.10">
    <property type="entry name" value="Dihydrofolate Reductase, subunit A"/>
    <property type="match status" value="1"/>
</dbReference>
<reference evidence="2 3" key="1">
    <citation type="submission" date="2016-10" db="EMBL/GenBank/DDBJ databases">
        <authorList>
            <person name="de Groot N.N."/>
        </authorList>
    </citation>
    <scope>NUCLEOTIDE SEQUENCE [LARGE SCALE GENOMIC DNA]</scope>
    <source>
        <strain evidence="2 3">JCM 11308</strain>
    </source>
</reference>
<dbReference type="GO" id="GO:0009231">
    <property type="term" value="P:riboflavin biosynthetic process"/>
    <property type="evidence" value="ECO:0007669"/>
    <property type="project" value="InterPro"/>
</dbReference>
<dbReference type="SUPFAM" id="SSF53597">
    <property type="entry name" value="Dihydrofolate reductase-like"/>
    <property type="match status" value="1"/>
</dbReference>
<feature type="domain" description="Bacterial bifunctional deaminase-reductase C-terminal" evidence="1">
    <location>
        <begin position="6"/>
        <end position="80"/>
    </location>
</feature>
<keyword evidence="3" id="KW-1185">Reference proteome</keyword>
<protein>
    <submittedName>
        <fullName evidence="2">RibD C-terminal domain-containing protein</fullName>
    </submittedName>
</protein>
<name>A0A1G6UII3_9NOCA</name>